<dbReference type="InterPro" id="IPR024794">
    <property type="entry name" value="Rbsml_eL15_core_dom_sf"/>
</dbReference>
<keyword evidence="4 8" id="KW-0689">Ribosomal protein</keyword>
<dbReference type="GO" id="GO:0005840">
    <property type="term" value="C:ribosome"/>
    <property type="evidence" value="ECO:0007669"/>
    <property type="project" value="UniProtKB-KW"/>
</dbReference>
<comment type="subcellular location">
    <subcellularLocation>
        <location evidence="1">Membrane</location>
        <topology evidence="1">Multi-pass membrane protein</topology>
    </subcellularLocation>
</comment>
<evidence type="ECO:0000256" key="2">
    <source>
        <dbReference type="ARBA" id="ARBA00006857"/>
    </source>
</evidence>
<evidence type="ECO:0000256" key="8">
    <source>
        <dbReference type="RuleBase" id="RU000663"/>
    </source>
</evidence>
<feature type="transmembrane region" description="Helical" evidence="9">
    <location>
        <begin position="204"/>
        <end position="228"/>
    </location>
</feature>
<dbReference type="InterPro" id="IPR000439">
    <property type="entry name" value="Ribosomal_eL15"/>
</dbReference>
<dbReference type="GO" id="GO:0003735">
    <property type="term" value="F:structural constituent of ribosome"/>
    <property type="evidence" value="ECO:0007669"/>
    <property type="project" value="InterPro"/>
</dbReference>
<dbReference type="SUPFAM" id="SSF82657">
    <property type="entry name" value="BolA-like"/>
    <property type="match status" value="1"/>
</dbReference>
<keyword evidence="3 9" id="KW-0812">Transmembrane</keyword>
<dbReference type="GO" id="GO:0005743">
    <property type="term" value="C:mitochondrial inner membrane"/>
    <property type="evidence" value="ECO:0007669"/>
    <property type="project" value="TreeGrafter"/>
</dbReference>
<accession>A0AAN8IG56</accession>
<dbReference type="Pfam" id="PF00827">
    <property type="entry name" value="Ribosomal_L15e"/>
    <property type="match status" value="1"/>
</dbReference>
<evidence type="ECO:0000256" key="1">
    <source>
        <dbReference type="ARBA" id="ARBA00004141"/>
    </source>
</evidence>
<feature type="transmembrane region" description="Helical" evidence="9">
    <location>
        <begin position="314"/>
        <end position="336"/>
    </location>
</feature>
<feature type="transmembrane region" description="Helical" evidence="9">
    <location>
        <begin position="372"/>
        <end position="389"/>
    </location>
</feature>
<dbReference type="Proteomes" id="UP001331761">
    <property type="component" value="Unassembled WGS sequence"/>
</dbReference>
<feature type="transmembrane region" description="Helical" evidence="9">
    <location>
        <begin position="282"/>
        <end position="302"/>
    </location>
</feature>
<keyword evidence="11" id="KW-1185">Reference proteome</keyword>
<dbReference type="Gene3D" id="3.40.1120.10">
    <property type="entry name" value="Ribosomal protein l15e"/>
    <property type="match status" value="1"/>
</dbReference>
<dbReference type="InterPro" id="IPR012678">
    <property type="entry name" value="Ribosomal_uL23/eL15/eS24_sf"/>
</dbReference>
<evidence type="ECO:0000256" key="7">
    <source>
        <dbReference type="ARBA" id="ARBA00023274"/>
    </source>
</evidence>
<dbReference type="AlphaFoldDB" id="A0AAN8IG56"/>
<dbReference type="GO" id="GO:0006412">
    <property type="term" value="P:translation"/>
    <property type="evidence" value="ECO:0007669"/>
    <property type="project" value="InterPro"/>
</dbReference>
<comment type="similarity">
    <text evidence="2 8">Belongs to the eukaryotic ribosomal protein eL15 family.</text>
</comment>
<dbReference type="Gene3D" id="3.30.300.90">
    <property type="entry name" value="BolA-like"/>
    <property type="match status" value="1"/>
</dbReference>
<dbReference type="CDD" id="cd10431">
    <property type="entry name" value="GHITM"/>
    <property type="match status" value="1"/>
</dbReference>
<dbReference type="EMBL" id="WIXE01021781">
    <property type="protein sequence ID" value="KAK5968072.1"/>
    <property type="molecule type" value="Genomic_DNA"/>
</dbReference>
<dbReference type="InterPro" id="IPR002634">
    <property type="entry name" value="BolA"/>
</dbReference>
<evidence type="ECO:0000256" key="9">
    <source>
        <dbReference type="SAM" id="Phobius"/>
    </source>
</evidence>
<evidence type="ECO:0000256" key="4">
    <source>
        <dbReference type="ARBA" id="ARBA00022980"/>
    </source>
</evidence>
<dbReference type="InterPro" id="IPR035871">
    <property type="entry name" value="GHITM"/>
</dbReference>
<feature type="transmembrane region" description="Helical" evidence="9">
    <location>
        <begin position="342"/>
        <end position="360"/>
    </location>
</feature>
<keyword evidence="6 9" id="KW-0472">Membrane</keyword>
<dbReference type="InterPro" id="IPR036065">
    <property type="entry name" value="BolA-like_sf"/>
</dbReference>
<dbReference type="Pfam" id="PF01027">
    <property type="entry name" value="Bax1-I"/>
    <property type="match status" value="1"/>
</dbReference>
<evidence type="ECO:0000313" key="10">
    <source>
        <dbReference type="EMBL" id="KAK5968072.1"/>
    </source>
</evidence>
<sequence length="478" mass="52218">MVDPFHKAIRRNPDTQWITKPVHKHRELRGLTSAGKKSRGLGKGWRYSATRGVREFHRMLRFVRAMCSTAGEGPVALTIRKKLEQCFAPSHLEIVCESYMHNVPKGSEKHFRVQIVSEKFEGCPVIQFHFILHYIEMLSRLALRPSLLISPSVRHFSKSVLKTARMGRTGTTGIHRFGEQAGIGVRTGKTLKERLLGPTTGAPYVYGTYALAGASVFGVGALMYYGLVSKESSILQQSALWPAYVRERLASTYSYLAGGLAVTAASGVAASRNPAIMRLTQAGGVMGLFATMAVIIGTGMLCRSIDYDSTVAKHLAWLLHCGAMGAVLAPLVYMGGPVLMRAAWYTAGIVGGLSATAITAPSEKFLMMSGPLAMGLGVVFVANIGSFFFHPGTALGAGLMSVVMYGGLILFSAFLLYDTQRVVKHAQIYPRREDKMYGMPLDIPSYDPINAQLSIYMDVLNIFIRMAMIMGMSGNRRK</sequence>
<proteinExistence type="inferred from homology"/>
<dbReference type="SUPFAM" id="SSF54189">
    <property type="entry name" value="Ribosomal proteins S24e, L23 and L15e"/>
    <property type="match status" value="1"/>
</dbReference>
<dbReference type="GO" id="GO:1990904">
    <property type="term" value="C:ribonucleoprotein complex"/>
    <property type="evidence" value="ECO:0007669"/>
    <property type="project" value="UniProtKB-KW"/>
</dbReference>
<feature type="transmembrane region" description="Helical" evidence="9">
    <location>
        <begin position="249"/>
        <end position="270"/>
    </location>
</feature>
<feature type="transmembrane region" description="Helical" evidence="9">
    <location>
        <begin position="395"/>
        <end position="417"/>
    </location>
</feature>
<evidence type="ECO:0000256" key="6">
    <source>
        <dbReference type="ARBA" id="ARBA00023136"/>
    </source>
</evidence>
<organism evidence="10 11">
    <name type="scientific">Trichostrongylus colubriformis</name>
    <name type="common">Black scour worm</name>
    <dbReference type="NCBI Taxonomy" id="6319"/>
    <lineage>
        <taxon>Eukaryota</taxon>
        <taxon>Metazoa</taxon>
        <taxon>Ecdysozoa</taxon>
        <taxon>Nematoda</taxon>
        <taxon>Chromadorea</taxon>
        <taxon>Rhabditida</taxon>
        <taxon>Rhabditina</taxon>
        <taxon>Rhabditomorpha</taxon>
        <taxon>Strongyloidea</taxon>
        <taxon>Trichostrongylidae</taxon>
        <taxon>Trichostrongylus</taxon>
    </lineage>
</organism>
<evidence type="ECO:0000256" key="3">
    <source>
        <dbReference type="ARBA" id="ARBA00022692"/>
    </source>
</evidence>
<gene>
    <name evidence="10" type="ORF">GCK32_007503</name>
</gene>
<keyword evidence="5 9" id="KW-1133">Transmembrane helix</keyword>
<dbReference type="Pfam" id="PF01722">
    <property type="entry name" value="BolA"/>
    <property type="match status" value="1"/>
</dbReference>
<comment type="caution">
    <text evidence="10">The sequence shown here is derived from an EMBL/GenBank/DDBJ whole genome shotgun (WGS) entry which is preliminary data.</text>
</comment>
<reference evidence="10 11" key="1">
    <citation type="submission" date="2019-10" db="EMBL/GenBank/DDBJ databases">
        <title>Assembly and Annotation for the nematode Trichostrongylus colubriformis.</title>
        <authorList>
            <person name="Martin J."/>
        </authorList>
    </citation>
    <scope>NUCLEOTIDE SEQUENCE [LARGE SCALE GENOMIC DNA]</scope>
    <source>
        <strain evidence="10">G859</strain>
        <tissue evidence="10">Whole worm</tissue>
    </source>
</reference>
<keyword evidence="7 8" id="KW-0687">Ribonucleoprotein</keyword>
<evidence type="ECO:0000313" key="11">
    <source>
        <dbReference type="Proteomes" id="UP001331761"/>
    </source>
</evidence>
<dbReference type="PANTHER" id="PTHR23291:SF112">
    <property type="entry name" value="GROWTH HORMONE-INDUCIBLE TRANSMEMBRANE PROTEIN"/>
    <property type="match status" value="1"/>
</dbReference>
<dbReference type="InterPro" id="IPR006214">
    <property type="entry name" value="Bax_inhibitor_1-related"/>
</dbReference>
<protein>
    <recommendedName>
        <fullName evidence="8">Ribosomal protein L15</fullName>
    </recommendedName>
</protein>
<name>A0AAN8IG56_TRICO</name>
<dbReference type="PANTHER" id="PTHR23291">
    <property type="entry name" value="BAX INHIBITOR-RELATED"/>
    <property type="match status" value="1"/>
</dbReference>
<evidence type="ECO:0000256" key="5">
    <source>
        <dbReference type="ARBA" id="ARBA00022989"/>
    </source>
</evidence>